<feature type="transmembrane region" description="Helical" evidence="1">
    <location>
        <begin position="102"/>
        <end position="123"/>
    </location>
</feature>
<keyword evidence="1" id="KW-1133">Transmembrane helix</keyword>
<keyword evidence="2" id="KW-0378">Hydrolase</keyword>
<keyword evidence="3" id="KW-1185">Reference proteome</keyword>
<accession>A0A8H5NJ16</accession>
<keyword evidence="1" id="KW-0472">Membrane</keyword>
<name>A0A8H5NJ16_9HYPO</name>
<dbReference type="Proteomes" id="UP000574317">
    <property type="component" value="Unassembled WGS sequence"/>
</dbReference>
<proteinExistence type="predicted"/>
<sequence length="173" mass="18682">MANTNKRTGTGAKPSVEIDPSASGTIVRIVSAAESTFNILLAIPMIFNAEKAFKRMYLTDNPSAAPLAAPVMQLCGISLAAMTVPMMLGIPNKAGAVEKMRSTYQMLASFEAMAVPLLFWQAWLPGEDGSGVYPTKLTLASGLAMSVVLGFRAFVLFMKPEWMGRYQGEVRLR</sequence>
<dbReference type="AlphaFoldDB" id="A0A8H5NJ16"/>
<gene>
    <name evidence="2" type="ORF">FNAPI_743</name>
</gene>
<protein>
    <submittedName>
        <fullName evidence="2">Amidohydrolase family</fullName>
    </submittedName>
</protein>
<feature type="transmembrane region" description="Helical" evidence="1">
    <location>
        <begin position="67"/>
        <end position="90"/>
    </location>
</feature>
<dbReference type="GO" id="GO:0016787">
    <property type="term" value="F:hydrolase activity"/>
    <property type="evidence" value="ECO:0007669"/>
    <property type="project" value="UniProtKB-KW"/>
</dbReference>
<feature type="transmembrane region" description="Helical" evidence="1">
    <location>
        <begin position="135"/>
        <end position="157"/>
    </location>
</feature>
<organism evidence="2 3">
    <name type="scientific">Fusarium napiforme</name>
    <dbReference type="NCBI Taxonomy" id="42672"/>
    <lineage>
        <taxon>Eukaryota</taxon>
        <taxon>Fungi</taxon>
        <taxon>Dikarya</taxon>
        <taxon>Ascomycota</taxon>
        <taxon>Pezizomycotina</taxon>
        <taxon>Sordariomycetes</taxon>
        <taxon>Hypocreomycetidae</taxon>
        <taxon>Hypocreales</taxon>
        <taxon>Nectriaceae</taxon>
        <taxon>Fusarium</taxon>
        <taxon>Fusarium fujikuroi species complex</taxon>
    </lineage>
</organism>
<keyword evidence="1" id="KW-0812">Transmembrane</keyword>
<comment type="caution">
    <text evidence="2">The sequence shown here is derived from an EMBL/GenBank/DDBJ whole genome shotgun (WGS) entry which is preliminary data.</text>
</comment>
<evidence type="ECO:0000313" key="2">
    <source>
        <dbReference type="EMBL" id="KAF5567279.1"/>
    </source>
</evidence>
<reference evidence="2 3" key="1">
    <citation type="submission" date="2020-05" db="EMBL/GenBank/DDBJ databases">
        <title>Identification and distribution of gene clusters putatively required for synthesis of sphingolipid metabolism inhibitors in phylogenetically diverse species of the filamentous fungus Fusarium.</title>
        <authorList>
            <person name="Kim H.-S."/>
            <person name="Busman M."/>
            <person name="Brown D.W."/>
            <person name="Divon H."/>
            <person name="Uhlig S."/>
            <person name="Proctor R.H."/>
        </authorList>
    </citation>
    <scope>NUCLEOTIDE SEQUENCE [LARGE SCALE GENOMIC DNA]</scope>
    <source>
        <strain evidence="2 3">NRRL 25196</strain>
    </source>
</reference>
<feature type="transmembrane region" description="Helical" evidence="1">
    <location>
        <begin position="26"/>
        <end position="47"/>
    </location>
</feature>
<evidence type="ECO:0000256" key="1">
    <source>
        <dbReference type="SAM" id="Phobius"/>
    </source>
</evidence>
<dbReference type="EMBL" id="JAAOAO010000027">
    <property type="protein sequence ID" value="KAF5567279.1"/>
    <property type="molecule type" value="Genomic_DNA"/>
</dbReference>
<evidence type="ECO:0000313" key="3">
    <source>
        <dbReference type="Proteomes" id="UP000574317"/>
    </source>
</evidence>